<evidence type="ECO:0000256" key="2">
    <source>
        <dbReference type="ARBA" id="ARBA00022722"/>
    </source>
</evidence>
<dbReference type="OrthoDB" id="9802795at2"/>
<proteinExistence type="inferred from homology"/>
<dbReference type="GO" id="GO:0003676">
    <property type="term" value="F:nucleic acid binding"/>
    <property type="evidence" value="ECO:0007669"/>
    <property type="project" value="InterPro"/>
</dbReference>
<keyword evidence="1 5" id="KW-0963">Cytoplasm</keyword>
<dbReference type="PANTHER" id="PTHR30008">
    <property type="entry name" value="EXODEOXYRIBONUCLEASE 7 LARGE SUBUNIT"/>
    <property type="match status" value="1"/>
</dbReference>
<dbReference type="RefSeq" id="WP_110607990.1">
    <property type="nucleotide sequence ID" value="NZ_PDOD01000001.1"/>
</dbReference>
<dbReference type="NCBIfam" id="TIGR00237">
    <property type="entry name" value="xseA"/>
    <property type="match status" value="1"/>
</dbReference>
<evidence type="ECO:0000256" key="4">
    <source>
        <dbReference type="ARBA" id="ARBA00022839"/>
    </source>
</evidence>
<dbReference type="HAMAP" id="MF_00378">
    <property type="entry name" value="Exonuc_7_L"/>
    <property type="match status" value="1"/>
</dbReference>
<keyword evidence="10" id="KW-1185">Reference proteome</keyword>
<dbReference type="Pfam" id="PF02601">
    <property type="entry name" value="Exonuc_VII_L"/>
    <property type="match status" value="1"/>
</dbReference>
<gene>
    <name evidence="5" type="primary">xseA</name>
    <name evidence="9" type="ORF">CR194_02150</name>
</gene>
<comment type="subunit">
    <text evidence="5">Heterooligomer composed of large and small subunits.</text>
</comment>
<name>A0A323TKX7_9BACI</name>
<evidence type="ECO:0000259" key="8">
    <source>
        <dbReference type="Pfam" id="PF13742"/>
    </source>
</evidence>
<protein>
    <recommendedName>
        <fullName evidence="5">Exodeoxyribonuclease 7 large subunit</fullName>
        <ecNumber evidence="5">3.1.11.6</ecNumber>
    </recommendedName>
    <alternativeName>
        <fullName evidence="5">Exodeoxyribonuclease VII large subunit</fullName>
        <shortName evidence="5">Exonuclease VII large subunit</shortName>
    </alternativeName>
</protein>
<comment type="similarity">
    <text evidence="5 6">Belongs to the XseA family.</text>
</comment>
<evidence type="ECO:0000313" key="10">
    <source>
        <dbReference type="Proteomes" id="UP000248214"/>
    </source>
</evidence>
<accession>A0A323TKX7</accession>
<evidence type="ECO:0000259" key="7">
    <source>
        <dbReference type="Pfam" id="PF02601"/>
    </source>
</evidence>
<comment type="subcellular location">
    <subcellularLocation>
        <location evidence="5 6">Cytoplasm</location>
    </subcellularLocation>
</comment>
<evidence type="ECO:0000256" key="5">
    <source>
        <dbReference type="HAMAP-Rule" id="MF_00378"/>
    </source>
</evidence>
<evidence type="ECO:0000256" key="1">
    <source>
        <dbReference type="ARBA" id="ARBA00022490"/>
    </source>
</evidence>
<keyword evidence="3 5" id="KW-0378">Hydrolase</keyword>
<feature type="domain" description="OB-fold nucleic acid binding" evidence="8">
    <location>
        <begin position="6"/>
        <end position="101"/>
    </location>
</feature>
<dbReference type="GO" id="GO:0008855">
    <property type="term" value="F:exodeoxyribonuclease VII activity"/>
    <property type="evidence" value="ECO:0007669"/>
    <property type="project" value="UniProtKB-UniRule"/>
</dbReference>
<comment type="caution">
    <text evidence="9">The sequence shown here is derived from an EMBL/GenBank/DDBJ whole genome shotgun (WGS) entry which is preliminary data.</text>
</comment>
<evidence type="ECO:0000256" key="6">
    <source>
        <dbReference type="RuleBase" id="RU004355"/>
    </source>
</evidence>
<dbReference type="GO" id="GO:0009318">
    <property type="term" value="C:exodeoxyribonuclease VII complex"/>
    <property type="evidence" value="ECO:0007669"/>
    <property type="project" value="UniProtKB-UniRule"/>
</dbReference>
<dbReference type="GO" id="GO:0006308">
    <property type="term" value="P:DNA catabolic process"/>
    <property type="evidence" value="ECO:0007669"/>
    <property type="project" value="UniProtKB-UniRule"/>
</dbReference>
<dbReference type="InterPro" id="IPR025824">
    <property type="entry name" value="OB-fold_nuc-bd_dom"/>
</dbReference>
<dbReference type="EMBL" id="PDOD01000001">
    <property type="protein sequence ID" value="PYZ94357.1"/>
    <property type="molecule type" value="Genomic_DNA"/>
</dbReference>
<keyword evidence="2 5" id="KW-0540">Nuclease</keyword>
<keyword evidence="4 5" id="KW-0269">Exonuclease</keyword>
<dbReference type="EC" id="3.1.11.6" evidence="5"/>
<dbReference type="AlphaFoldDB" id="A0A323TKX7"/>
<organism evidence="9 10">
    <name type="scientific">Salipaludibacillus keqinensis</name>
    <dbReference type="NCBI Taxonomy" id="2045207"/>
    <lineage>
        <taxon>Bacteria</taxon>
        <taxon>Bacillati</taxon>
        <taxon>Bacillota</taxon>
        <taxon>Bacilli</taxon>
        <taxon>Bacillales</taxon>
        <taxon>Bacillaceae</taxon>
    </lineage>
</organism>
<sequence>MNQQFLTVSDLTKQIKQLLDRDSHLQNVWMRAEISNFKKHSRGHMYFTLKDPKSRVQSVMFAGNNRSLKFLPEDGMRVLVRGDISVYEPYGAYQFYVKEMQPDGIGNLYLAFENLKKKLEIAGYFSQDRKKQIPVMPQQIAVITSPTGAAVRDIITTITRRYPLAKVTLLPVLVQGPDAPHSISRAIKQANEANRFDVIISGRGGGSLEELWAFNEEIVAEAIFRSEVPIISAVGHETDVTISDFIADLRAPTPTAAAELAVPNTADLLTAVYERKARLTRATETKLAQEQERLAFLVKSYAFRYPKQLVEQKEQDLDRLHERLLKETARLVDRKKDHLHTMKQRLHSLHPKERISQEATRSNQNEMALKRAMTQLVKDQRHHLSLQMSKLDLLSPLKMMDRGYSLVYDKDNNLIKQTHQAPVQSMISVQLQNGQLHCEVKEHVERSE</sequence>
<reference evidence="9 10" key="1">
    <citation type="submission" date="2017-10" db="EMBL/GenBank/DDBJ databases">
        <title>Bacillus sp. nov., a halophilic bacterium isolated from a Keqin Lake.</title>
        <authorList>
            <person name="Wang H."/>
        </authorList>
    </citation>
    <scope>NUCLEOTIDE SEQUENCE [LARGE SCALE GENOMIC DNA]</scope>
    <source>
        <strain evidence="9 10">KQ-12</strain>
    </source>
</reference>
<comment type="catalytic activity">
    <reaction evidence="5 6">
        <text>Exonucleolytic cleavage in either 5'- to 3'- or 3'- to 5'-direction to yield nucleoside 5'-phosphates.</text>
        <dbReference type="EC" id="3.1.11.6"/>
    </reaction>
</comment>
<evidence type="ECO:0000256" key="3">
    <source>
        <dbReference type="ARBA" id="ARBA00022801"/>
    </source>
</evidence>
<comment type="function">
    <text evidence="5">Bidirectionally degrades single-stranded DNA into large acid-insoluble oligonucleotides, which are then degraded further into small acid-soluble oligonucleotides.</text>
</comment>
<dbReference type="InterPro" id="IPR020579">
    <property type="entry name" value="Exonuc_VII_lsu_C"/>
</dbReference>
<dbReference type="CDD" id="cd04489">
    <property type="entry name" value="ExoVII_LU_OBF"/>
    <property type="match status" value="1"/>
</dbReference>
<dbReference type="Pfam" id="PF13742">
    <property type="entry name" value="tRNA_anti_2"/>
    <property type="match status" value="1"/>
</dbReference>
<dbReference type="Proteomes" id="UP000248214">
    <property type="component" value="Unassembled WGS sequence"/>
</dbReference>
<evidence type="ECO:0000313" key="9">
    <source>
        <dbReference type="EMBL" id="PYZ94357.1"/>
    </source>
</evidence>
<dbReference type="PANTHER" id="PTHR30008:SF0">
    <property type="entry name" value="EXODEOXYRIBONUCLEASE 7 LARGE SUBUNIT"/>
    <property type="match status" value="1"/>
</dbReference>
<feature type="domain" description="Exonuclease VII large subunit C-terminal" evidence="7">
    <location>
        <begin position="124"/>
        <end position="439"/>
    </location>
</feature>
<dbReference type="InterPro" id="IPR003753">
    <property type="entry name" value="Exonuc_VII_L"/>
</dbReference>
<dbReference type="GO" id="GO:0005737">
    <property type="term" value="C:cytoplasm"/>
    <property type="evidence" value="ECO:0007669"/>
    <property type="project" value="UniProtKB-SubCell"/>
</dbReference>